<comment type="similarity">
    <text evidence="2">Belongs to the AIM9 family.</text>
</comment>
<dbReference type="InterPro" id="IPR011009">
    <property type="entry name" value="Kinase-like_dom_sf"/>
</dbReference>
<dbReference type="InterPro" id="IPR002575">
    <property type="entry name" value="Aminoglycoside_PTrfase"/>
</dbReference>
<dbReference type="Pfam" id="PF01636">
    <property type="entry name" value="APH"/>
    <property type="match status" value="1"/>
</dbReference>
<evidence type="ECO:0000256" key="6">
    <source>
        <dbReference type="ARBA" id="ARBA00031849"/>
    </source>
</evidence>
<dbReference type="EMBL" id="JAUTXT010000012">
    <property type="protein sequence ID" value="KAK3675902.1"/>
    <property type="molecule type" value="Genomic_DNA"/>
</dbReference>
<name>A0AAE0WQ35_9PEZI</name>
<evidence type="ECO:0000256" key="7">
    <source>
        <dbReference type="SAM" id="MobiDB-lite"/>
    </source>
</evidence>
<evidence type="ECO:0000256" key="4">
    <source>
        <dbReference type="ARBA" id="ARBA00022946"/>
    </source>
</evidence>
<feature type="compositionally biased region" description="Basic and acidic residues" evidence="7">
    <location>
        <begin position="495"/>
        <end position="510"/>
    </location>
</feature>
<reference evidence="9" key="1">
    <citation type="submission" date="2023-07" db="EMBL/GenBank/DDBJ databases">
        <title>Black Yeasts Isolated from many extreme environments.</title>
        <authorList>
            <person name="Coleine C."/>
            <person name="Stajich J.E."/>
            <person name="Selbmann L."/>
        </authorList>
    </citation>
    <scope>NUCLEOTIDE SEQUENCE</scope>
    <source>
        <strain evidence="9">CCFEE 5485</strain>
    </source>
</reference>
<feature type="domain" description="Aminoglycoside phosphotransferase" evidence="8">
    <location>
        <begin position="64"/>
        <end position="320"/>
    </location>
</feature>
<dbReference type="Gene3D" id="3.90.1200.10">
    <property type="match status" value="1"/>
</dbReference>
<proteinExistence type="inferred from homology"/>
<evidence type="ECO:0000256" key="3">
    <source>
        <dbReference type="ARBA" id="ARBA00016197"/>
    </source>
</evidence>
<accession>A0AAE0WQ35</accession>
<sequence>MRSCTNRYSPSFDPYTYSRGRWLDRDEQRQRARRLDFNFDALLDVAVNCSKGAREVVACEKKEGGYNRVFLIEFDNGGKVVAKVPMRYAGPAALTTMSEVATLRYVKGKTRVPTPQVLAWSSRSESGTVGTEYVIMEHMPGVVLHDIWSQMSGVQHIELITSVGKLIKVLCALNFQALGSLYLNTTDKPSGALPIDEEFCIGPHCGRRVWGHNEDQMTQAAVPLGLQGLWQDFPNYLADLTQIGEVTISQRGSPQTLVEDHSRLLEMSRKTLKIVKDVTADASGPILFHPDLHARNIFVDPNDPTQIVGVIDWQSTAIEPAFVHAVETPDFAEEPLLDKTIDADISHDQAMHDDARRCSTTWAVMVFLCPKLGKATALNHRLCCYLAGVSAGYSDDITSLCSLLADVNSEWEELKIPGPCPYQPSGEDVKLLSLEREHSQSTQRLRAYLSRLLRCEMDGWVESSRWDEVVPIYREQYAGFVRTCITSREEDETEGDAKKKADKLWPFDFR</sequence>
<dbReference type="SUPFAM" id="SSF56112">
    <property type="entry name" value="Protein kinase-like (PK-like)"/>
    <property type="match status" value="1"/>
</dbReference>
<evidence type="ECO:0000313" key="10">
    <source>
        <dbReference type="Proteomes" id="UP001274830"/>
    </source>
</evidence>
<evidence type="ECO:0000256" key="1">
    <source>
        <dbReference type="ARBA" id="ARBA00004173"/>
    </source>
</evidence>
<comment type="subcellular location">
    <subcellularLocation>
        <location evidence="1">Mitochondrion</location>
    </subcellularLocation>
</comment>
<evidence type="ECO:0000313" key="9">
    <source>
        <dbReference type="EMBL" id="KAK3675902.1"/>
    </source>
</evidence>
<gene>
    <name evidence="9" type="ORF">LTR78_004094</name>
</gene>
<dbReference type="AlphaFoldDB" id="A0AAE0WQ35"/>
<comment type="caution">
    <text evidence="9">The sequence shown here is derived from an EMBL/GenBank/DDBJ whole genome shotgun (WGS) entry which is preliminary data.</text>
</comment>
<keyword evidence="5" id="KW-0496">Mitochondrion</keyword>
<dbReference type="Proteomes" id="UP001274830">
    <property type="component" value="Unassembled WGS sequence"/>
</dbReference>
<dbReference type="InterPro" id="IPR051035">
    <property type="entry name" value="Mito_inheritance_9"/>
</dbReference>
<dbReference type="PANTHER" id="PTHR36091">
    <property type="entry name" value="ALTERED INHERITANCE OF MITOCHONDRIA PROTEIN 9, MITOCHONDRIAL"/>
    <property type="match status" value="1"/>
</dbReference>
<organism evidence="9 10">
    <name type="scientific">Recurvomyces mirabilis</name>
    <dbReference type="NCBI Taxonomy" id="574656"/>
    <lineage>
        <taxon>Eukaryota</taxon>
        <taxon>Fungi</taxon>
        <taxon>Dikarya</taxon>
        <taxon>Ascomycota</taxon>
        <taxon>Pezizomycotina</taxon>
        <taxon>Dothideomycetes</taxon>
        <taxon>Dothideomycetidae</taxon>
        <taxon>Mycosphaerellales</taxon>
        <taxon>Teratosphaeriaceae</taxon>
        <taxon>Recurvomyces</taxon>
    </lineage>
</organism>
<keyword evidence="4" id="KW-0809">Transit peptide</keyword>
<dbReference type="PANTHER" id="PTHR36091:SF1">
    <property type="entry name" value="ALTERED INHERITANCE OF MITOCHONDRIA PROTEIN 9, MITOCHONDRIAL"/>
    <property type="match status" value="1"/>
</dbReference>
<dbReference type="GO" id="GO:0005739">
    <property type="term" value="C:mitochondrion"/>
    <property type="evidence" value="ECO:0007669"/>
    <property type="project" value="UniProtKB-SubCell"/>
</dbReference>
<protein>
    <recommendedName>
        <fullName evidence="3">Altered inheritance of mitochondria protein 9, mitochondrial</fullName>
    </recommendedName>
    <alternativeName>
        <fullName evidence="6">Found in mitochondrial proteome protein 29</fullName>
    </alternativeName>
</protein>
<keyword evidence="10" id="KW-1185">Reference proteome</keyword>
<evidence type="ECO:0000259" key="8">
    <source>
        <dbReference type="Pfam" id="PF01636"/>
    </source>
</evidence>
<evidence type="ECO:0000256" key="5">
    <source>
        <dbReference type="ARBA" id="ARBA00023128"/>
    </source>
</evidence>
<evidence type="ECO:0000256" key="2">
    <source>
        <dbReference type="ARBA" id="ARBA00005543"/>
    </source>
</evidence>
<feature type="region of interest" description="Disordered" evidence="7">
    <location>
        <begin position="491"/>
        <end position="510"/>
    </location>
</feature>